<dbReference type="GO" id="GO:0005794">
    <property type="term" value="C:Golgi apparatus"/>
    <property type="evidence" value="ECO:0000318"/>
    <property type="project" value="GO_Central"/>
</dbReference>
<feature type="domain" description="Methyltransferase FkbM" evidence="1">
    <location>
        <begin position="36"/>
        <end position="184"/>
    </location>
</feature>
<evidence type="ECO:0000313" key="3">
    <source>
        <dbReference type="EnsemblMetazoa" id="HelroP175117"/>
    </source>
</evidence>
<dbReference type="OMA" id="VWAINAC"/>
<reference evidence="4" key="1">
    <citation type="submission" date="2012-12" db="EMBL/GenBank/DDBJ databases">
        <authorList>
            <person name="Hellsten U."/>
            <person name="Grimwood J."/>
            <person name="Chapman J.A."/>
            <person name="Shapiro H."/>
            <person name="Aerts A."/>
            <person name="Otillar R.P."/>
            <person name="Terry A.Y."/>
            <person name="Boore J.L."/>
            <person name="Simakov O."/>
            <person name="Marletaz F."/>
            <person name="Cho S.-J."/>
            <person name="Edsinger-Gonzales E."/>
            <person name="Havlak P."/>
            <person name="Kuo D.-H."/>
            <person name="Larsson T."/>
            <person name="Lv J."/>
            <person name="Arendt D."/>
            <person name="Savage R."/>
            <person name="Osoegawa K."/>
            <person name="de Jong P."/>
            <person name="Lindberg D.R."/>
            <person name="Seaver E.C."/>
            <person name="Weisblat D.A."/>
            <person name="Putnam N.H."/>
            <person name="Grigoriev I.V."/>
            <person name="Rokhsar D.S."/>
        </authorList>
    </citation>
    <scope>NUCLEOTIDE SEQUENCE</scope>
</reference>
<evidence type="ECO:0000313" key="4">
    <source>
        <dbReference type="Proteomes" id="UP000015101"/>
    </source>
</evidence>
<dbReference type="InterPro" id="IPR053202">
    <property type="entry name" value="EGF_Rcpt_Signaling_Reg"/>
</dbReference>
<dbReference type="SUPFAM" id="SSF53335">
    <property type="entry name" value="S-adenosyl-L-methionine-dependent methyltransferases"/>
    <property type="match status" value="1"/>
</dbReference>
<dbReference type="EMBL" id="AMQM01005151">
    <property type="status" value="NOT_ANNOTATED_CDS"/>
    <property type="molecule type" value="Genomic_DNA"/>
</dbReference>
<evidence type="ECO:0000313" key="2">
    <source>
        <dbReference type="EMBL" id="ESO01090.1"/>
    </source>
</evidence>
<dbReference type="OrthoDB" id="6352234at2759"/>
<sequence length="234" mass="26630">MIDSINPDLIAFLKNIIHPPSGNKVLKTTNGFFVEAGAYDGQTASNTLFLEVERNWTGLLVEPDPYFFTQLIGKNRNVWAINACLSPFNYTSKLYFEESNTQVGRLKSSETKELATEVPCFPLDALLLALERTTVDFFSLDVEGDEVAVLKTIPFDKFDIKALAVEYRHGIKEEYLDVMKRNNYNLNKTLSVDHPEINVYVDDFICYLSATLAFHSGIAKHNVNIPLHYQYNFK</sequence>
<reference evidence="3" key="3">
    <citation type="submission" date="2015-06" db="UniProtKB">
        <authorList>
            <consortium name="EnsemblMetazoa"/>
        </authorList>
    </citation>
    <scope>IDENTIFICATION</scope>
</reference>
<name>T1F8V8_HELRO</name>
<dbReference type="PANTHER" id="PTHR34009">
    <property type="entry name" value="PROTEIN STAR"/>
    <property type="match status" value="1"/>
</dbReference>
<dbReference type="EMBL" id="KB096830">
    <property type="protein sequence ID" value="ESO01090.1"/>
    <property type="molecule type" value="Genomic_DNA"/>
</dbReference>
<dbReference type="HOGENOM" id="CLU_062907_0_0_1"/>
<dbReference type="PANTHER" id="PTHR34009:SF2">
    <property type="entry name" value="PROTEIN STAR"/>
    <property type="match status" value="1"/>
</dbReference>
<dbReference type="RefSeq" id="XP_009020802.1">
    <property type="nucleotide sequence ID" value="XM_009022554.1"/>
</dbReference>
<dbReference type="Gene3D" id="3.40.50.150">
    <property type="entry name" value="Vaccinia Virus protein VP39"/>
    <property type="match status" value="1"/>
</dbReference>
<dbReference type="EnsemblMetazoa" id="HelroT175117">
    <property type="protein sequence ID" value="HelroP175117"/>
    <property type="gene ID" value="HelroG175117"/>
</dbReference>
<dbReference type="AlphaFoldDB" id="T1F8V8"/>
<dbReference type="GO" id="GO:0016197">
    <property type="term" value="P:endosomal transport"/>
    <property type="evidence" value="ECO:0000318"/>
    <property type="project" value="GO_Central"/>
</dbReference>
<dbReference type="GO" id="GO:0031902">
    <property type="term" value="C:late endosome membrane"/>
    <property type="evidence" value="ECO:0000318"/>
    <property type="project" value="GO_Central"/>
</dbReference>
<dbReference type="GeneID" id="20205257"/>
<dbReference type="eggNOG" id="ENOG502RZ16">
    <property type="taxonomic scope" value="Eukaryota"/>
</dbReference>
<evidence type="ECO:0000259" key="1">
    <source>
        <dbReference type="Pfam" id="PF05050"/>
    </source>
</evidence>
<dbReference type="InParanoid" id="T1F8V8"/>
<dbReference type="GO" id="GO:0006888">
    <property type="term" value="P:endoplasmic reticulum to Golgi vesicle-mediated transport"/>
    <property type="evidence" value="ECO:0000318"/>
    <property type="project" value="GO_Central"/>
</dbReference>
<dbReference type="Proteomes" id="UP000015101">
    <property type="component" value="Unassembled WGS sequence"/>
</dbReference>
<dbReference type="CTD" id="20205257"/>
<accession>T1F8V8</accession>
<dbReference type="GO" id="GO:0005886">
    <property type="term" value="C:plasma membrane"/>
    <property type="evidence" value="ECO:0000318"/>
    <property type="project" value="GO_Central"/>
</dbReference>
<dbReference type="GO" id="GO:0005789">
    <property type="term" value="C:endoplasmic reticulum membrane"/>
    <property type="evidence" value="ECO:0000318"/>
    <property type="project" value="GO_Central"/>
</dbReference>
<organism evidence="3 4">
    <name type="scientific">Helobdella robusta</name>
    <name type="common">Californian leech</name>
    <dbReference type="NCBI Taxonomy" id="6412"/>
    <lineage>
        <taxon>Eukaryota</taxon>
        <taxon>Metazoa</taxon>
        <taxon>Spiralia</taxon>
        <taxon>Lophotrochozoa</taxon>
        <taxon>Annelida</taxon>
        <taxon>Clitellata</taxon>
        <taxon>Hirudinea</taxon>
        <taxon>Rhynchobdellida</taxon>
        <taxon>Glossiphoniidae</taxon>
        <taxon>Helobdella</taxon>
    </lineage>
</organism>
<gene>
    <name evidence="3" type="primary">20205257</name>
    <name evidence="2" type="ORF">HELRODRAFT_175117</name>
</gene>
<proteinExistence type="predicted"/>
<dbReference type="Pfam" id="PF05050">
    <property type="entry name" value="Methyltransf_21"/>
    <property type="match status" value="1"/>
</dbReference>
<dbReference type="KEGG" id="hro:HELRODRAFT_175117"/>
<protein>
    <recommendedName>
        <fullName evidence="1">Methyltransferase FkbM domain-containing protein</fullName>
    </recommendedName>
</protein>
<dbReference type="InterPro" id="IPR029063">
    <property type="entry name" value="SAM-dependent_MTases_sf"/>
</dbReference>
<reference evidence="2 4" key="2">
    <citation type="journal article" date="2013" name="Nature">
        <title>Insights into bilaterian evolution from three spiralian genomes.</title>
        <authorList>
            <person name="Simakov O."/>
            <person name="Marletaz F."/>
            <person name="Cho S.J."/>
            <person name="Edsinger-Gonzales E."/>
            <person name="Havlak P."/>
            <person name="Hellsten U."/>
            <person name="Kuo D.H."/>
            <person name="Larsson T."/>
            <person name="Lv J."/>
            <person name="Arendt D."/>
            <person name="Savage R."/>
            <person name="Osoegawa K."/>
            <person name="de Jong P."/>
            <person name="Grimwood J."/>
            <person name="Chapman J.A."/>
            <person name="Shapiro H."/>
            <person name="Aerts A."/>
            <person name="Otillar R.P."/>
            <person name="Terry A.Y."/>
            <person name="Boore J.L."/>
            <person name="Grigoriev I.V."/>
            <person name="Lindberg D.R."/>
            <person name="Seaver E.C."/>
            <person name="Weisblat D.A."/>
            <person name="Putnam N.H."/>
            <person name="Rokhsar D.S."/>
        </authorList>
    </citation>
    <scope>NUCLEOTIDE SEQUENCE</scope>
</reference>
<dbReference type="InterPro" id="IPR006342">
    <property type="entry name" value="FkbM_mtfrase"/>
</dbReference>
<keyword evidence="4" id="KW-1185">Reference proteome</keyword>